<keyword evidence="1" id="KW-0436">Ligase</keyword>
<reference evidence="1" key="1">
    <citation type="submission" date="2021-07" db="EMBL/GenBank/DDBJ databases">
        <authorList>
            <person name="Catto M.A."/>
            <person name="Jacobson A."/>
            <person name="Kennedy G."/>
            <person name="Labadie P."/>
            <person name="Hunt B.G."/>
            <person name="Srinivasan R."/>
        </authorList>
    </citation>
    <scope>NUCLEOTIDE SEQUENCE</scope>
    <source>
        <strain evidence="1">PL_HMW_Pooled</strain>
        <tissue evidence="1">Head</tissue>
    </source>
</reference>
<keyword evidence="2" id="KW-1185">Reference proteome</keyword>
<evidence type="ECO:0000313" key="1">
    <source>
        <dbReference type="EMBL" id="KAK3923154.1"/>
    </source>
</evidence>
<dbReference type="AlphaFoldDB" id="A0AAE1HKT1"/>
<gene>
    <name evidence="1" type="ORF">KUF71_000236</name>
</gene>
<dbReference type="EMBL" id="JAHWGI010001142">
    <property type="protein sequence ID" value="KAK3923154.1"/>
    <property type="molecule type" value="Genomic_DNA"/>
</dbReference>
<protein>
    <submittedName>
        <fullName evidence="1">Glycine--tRNA ligase alpha subunit</fullName>
    </submittedName>
</protein>
<organism evidence="1 2">
    <name type="scientific">Frankliniella fusca</name>
    <dbReference type="NCBI Taxonomy" id="407009"/>
    <lineage>
        <taxon>Eukaryota</taxon>
        <taxon>Metazoa</taxon>
        <taxon>Ecdysozoa</taxon>
        <taxon>Arthropoda</taxon>
        <taxon>Hexapoda</taxon>
        <taxon>Insecta</taxon>
        <taxon>Pterygota</taxon>
        <taxon>Neoptera</taxon>
        <taxon>Paraneoptera</taxon>
        <taxon>Thysanoptera</taxon>
        <taxon>Terebrantia</taxon>
        <taxon>Thripoidea</taxon>
        <taxon>Thripidae</taxon>
        <taxon>Frankliniella</taxon>
    </lineage>
</organism>
<reference evidence="1" key="2">
    <citation type="journal article" date="2023" name="BMC Genomics">
        <title>Pest status, molecular evolution, and epigenetic factors derived from the genome assembly of Frankliniella fusca, a thysanopteran phytovirus vector.</title>
        <authorList>
            <person name="Catto M.A."/>
            <person name="Labadie P.E."/>
            <person name="Jacobson A.L."/>
            <person name="Kennedy G.G."/>
            <person name="Srinivasan R."/>
            <person name="Hunt B.G."/>
        </authorList>
    </citation>
    <scope>NUCLEOTIDE SEQUENCE</scope>
    <source>
        <strain evidence="1">PL_HMW_Pooled</strain>
    </source>
</reference>
<sequence>MEEVGETALSESAVRRLASRYTLHGAKTGSPDLFYQREQLNVEDMELRPLSLRSAEGPSLYSKRDDLKTMKCELQDDCSLQEGSLGLEPPGWRAVLQGPEQQCGGLACRCHTGPAACRTTAGLQEGSLGLEPPGWRAVLQGPEQQCGGLACRCHTGPAAYRTTAGLQEGSLGLEPQAGGPCCKGQAPGPAGRARAQIQVTGLSYWRLARRAAQEGLPRGLDGDAKL</sequence>
<dbReference type="GO" id="GO:0016874">
    <property type="term" value="F:ligase activity"/>
    <property type="evidence" value="ECO:0007669"/>
    <property type="project" value="UniProtKB-KW"/>
</dbReference>
<name>A0AAE1HKT1_9NEOP</name>
<comment type="caution">
    <text evidence="1">The sequence shown here is derived from an EMBL/GenBank/DDBJ whole genome shotgun (WGS) entry which is preliminary data.</text>
</comment>
<dbReference type="Proteomes" id="UP001219518">
    <property type="component" value="Unassembled WGS sequence"/>
</dbReference>
<accession>A0AAE1HKT1</accession>
<evidence type="ECO:0000313" key="2">
    <source>
        <dbReference type="Proteomes" id="UP001219518"/>
    </source>
</evidence>
<proteinExistence type="predicted"/>